<accession>A0A2K3JRB9</accession>
<organism evidence="1 2">
    <name type="scientific">Trifolium pratense</name>
    <name type="common">Red clover</name>
    <dbReference type="NCBI Taxonomy" id="57577"/>
    <lineage>
        <taxon>Eukaryota</taxon>
        <taxon>Viridiplantae</taxon>
        <taxon>Streptophyta</taxon>
        <taxon>Embryophyta</taxon>
        <taxon>Tracheophyta</taxon>
        <taxon>Spermatophyta</taxon>
        <taxon>Magnoliopsida</taxon>
        <taxon>eudicotyledons</taxon>
        <taxon>Gunneridae</taxon>
        <taxon>Pentapetalae</taxon>
        <taxon>rosids</taxon>
        <taxon>fabids</taxon>
        <taxon>Fabales</taxon>
        <taxon>Fabaceae</taxon>
        <taxon>Papilionoideae</taxon>
        <taxon>50 kb inversion clade</taxon>
        <taxon>NPAAA clade</taxon>
        <taxon>Hologalegina</taxon>
        <taxon>IRL clade</taxon>
        <taxon>Trifolieae</taxon>
        <taxon>Trifolium</taxon>
    </lineage>
</organism>
<dbReference type="AlphaFoldDB" id="A0A2K3JRB9"/>
<protein>
    <submittedName>
        <fullName evidence="1">Uncharacterized protein</fullName>
    </submittedName>
</protein>
<proteinExistence type="predicted"/>
<reference evidence="1 2" key="2">
    <citation type="journal article" date="2017" name="Front. Plant Sci.">
        <title>Gene Classification and Mining of Molecular Markers Useful in Red Clover (Trifolium pratense) Breeding.</title>
        <authorList>
            <person name="Istvanek J."/>
            <person name="Dluhosova J."/>
            <person name="Dluhos P."/>
            <person name="Patkova L."/>
            <person name="Nedelnik J."/>
            <person name="Repkova J."/>
        </authorList>
    </citation>
    <scope>NUCLEOTIDE SEQUENCE [LARGE SCALE GENOMIC DNA]</scope>
    <source>
        <strain evidence="2">cv. Tatra</strain>
        <tissue evidence="1">Young leaves</tissue>
    </source>
</reference>
<feature type="non-terminal residue" evidence="1">
    <location>
        <position position="1"/>
    </location>
</feature>
<evidence type="ECO:0000313" key="1">
    <source>
        <dbReference type="EMBL" id="PNX56575.1"/>
    </source>
</evidence>
<comment type="caution">
    <text evidence="1">The sequence shown here is derived from an EMBL/GenBank/DDBJ whole genome shotgun (WGS) entry which is preliminary data.</text>
</comment>
<dbReference type="Proteomes" id="UP000236291">
    <property type="component" value="Unassembled WGS sequence"/>
</dbReference>
<gene>
    <name evidence="1" type="ORF">L195_g058274</name>
</gene>
<name>A0A2K3JRB9_TRIPR</name>
<sequence length="109" mass="12370">RYRVGAYWGSTIRVPVPGTGTPSKMEYPCNIGRDAPQAEELDLLKLKELMLEINLNPNCADRWRWIPGSTGSFSVKSCYNFLVQFDSAENLNPSMLEAFKKLWKNDVPS</sequence>
<dbReference type="EMBL" id="ASHM01120132">
    <property type="protein sequence ID" value="PNX56575.1"/>
    <property type="molecule type" value="Genomic_DNA"/>
</dbReference>
<reference evidence="1 2" key="1">
    <citation type="journal article" date="2014" name="Am. J. Bot.">
        <title>Genome assembly and annotation for red clover (Trifolium pratense; Fabaceae).</title>
        <authorList>
            <person name="Istvanek J."/>
            <person name="Jaros M."/>
            <person name="Krenek A."/>
            <person name="Repkova J."/>
        </authorList>
    </citation>
    <scope>NUCLEOTIDE SEQUENCE [LARGE SCALE GENOMIC DNA]</scope>
    <source>
        <strain evidence="2">cv. Tatra</strain>
        <tissue evidence="1">Young leaves</tissue>
    </source>
</reference>
<evidence type="ECO:0000313" key="2">
    <source>
        <dbReference type="Proteomes" id="UP000236291"/>
    </source>
</evidence>